<evidence type="ECO:0000313" key="1">
    <source>
        <dbReference type="EMBL" id="PPB81450.1"/>
    </source>
</evidence>
<sequence>MNLCSDSISGPSMTSSAEPAWLFDPLALTLQGEVPVEREGRLAIHIR</sequence>
<dbReference type="EMBL" id="PRDW01000019">
    <property type="protein sequence ID" value="PPB81450.1"/>
    <property type="molecule type" value="Genomic_DNA"/>
</dbReference>
<dbReference type="Proteomes" id="UP000243096">
    <property type="component" value="Unassembled WGS sequence"/>
</dbReference>
<protein>
    <submittedName>
        <fullName evidence="1">Uncharacterized protein</fullName>
    </submittedName>
</protein>
<proteinExistence type="predicted"/>
<dbReference type="AlphaFoldDB" id="A0A2P5K740"/>
<evidence type="ECO:0000313" key="2">
    <source>
        <dbReference type="Proteomes" id="UP000243096"/>
    </source>
</evidence>
<organism evidence="1 2">
    <name type="scientific">Mycetohabitans endofungorum</name>
    <dbReference type="NCBI Taxonomy" id="417203"/>
    <lineage>
        <taxon>Bacteria</taxon>
        <taxon>Pseudomonadati</taxon>
        <taxon>Pseudomonadota</taxon>
        <taxon>Betaproteobacteria</taxon>
        <taxon>Burkholderiales</taxon>
        <taxon>Burkholderiaceae</taxon>
        <taxon>Mycetohabitans</taxon>
    </lineage>
</organism>
<gene>
    <name evidence="1" type="ORF">B0O95_11923</name>
</gene>
<name>A0A2P5K740_9BURK</name>
<accession>A0A2P5K740</accession>
<comment type="caution">
    <text evidence="1">The sequence shown here is derived from an EMBL/GenBank/DDBJ whole genome shotgun (WGS) entry which is preliminary data.</text>
</comment>
<reference evidence="1 2" key="1">
    <citation type="submission" date="2018-01" db="EMBL/GenBank/DDBJ databases">
        <title>Genomic Encyclopedia of Type Strains, Phase III (KMG-III): the genomes of soil and plant-associated and newly described type strains.</title>
        <authorList>
            <person name="Whitman W."/>
        </authorList>
    </citation>
    <scope>NUCLEOTIDE SEQUENCE [LARGE SCALE GENOMIC DNA]</scope>
    <source>
        <strain evidence="1 2">HKI456</strain>
    </source>
</reference>
<keyword evidence="2" id="KW-1185">Reference proteome</keyword>